<evidence type="ECO:0000259" key="1">
    <source>
        <dbReference type="Pfam" id="PF03372"/>
    </source>
</evidence>
<feature type="domain" description="Endonuclease/exonuclease/phosphatase" evidence="1">
    <location>
        <begin position="24"/>
        <end position="382"/>
    </location>
</feature>
<evidence type="ECO:0000313" key="3">
    <source>
        <dbReference type="Proteomes" id="UP001553715"/>
    </source>
</evidence>
<keyword evidence="2" id="KW-0378">Hydrolase</keyword>
<reference evidence="2 3" key="1">
    <citation type="submission" date="2024-06" db="EMBL/GenBank/DDBJ databases">
        <title>The Natural Products Discovery Center: Release of the First 8490 Sequenced Strains for Exploring Actinobacteria Biosynthetic Diversity.</title>
        <authorList>
            <person name="Kalkreuter E."/>
            <person name="Kautsar S.A."/>
            <person name="Yang D."/>
            <person name="Bader C.D."/>
            <person name="Teijaro C.N."/>
            <person name="Fluegel L."/>
            <person name="Davis C.M."/>
            <person name="Simpson J.R."/>
            <person name="Lauterbach L."/>
            <person name="Steele A.D."/>
            <person name="Gui C."/>
            <person name="Meng S."/>
            <person name="Li G."/>
            <person name="Viehrig K."/>
            <person name="Ye F."/>
            <person name="Su P."/>
            <person name="Kiefer A.F."/>
            <person name="Nichols A."/>
            <person name="Cepeda A.J."/>
            <person name="Yan W."/>
            <person name="Fan B."/>
            <person name="Jiang Y."/>
            <person name="Adhikari A."/>
            <person name="Zheng C.-J."/>
            <person name="Schuster L."/>
            <person name="Cowan T.M."/>
            <person name="Smanski M.J."/>
            <person name="Chevrette M.G."/>
            <person name="De Carvalho L.P.S."/>
            <person name="Shen B."/>
        </authorList>
    </citation>
    <scope>NUCLEOTIDE SEQUENCE [LARGE SCALE GENOMIC DNA]</scope>
    <source>
        <strain evidence="2 3">NPDC077434</strain>
    </source>
</reference>
<comment type="caution">
    <text evidence="2">The sequence shown here is derived from an EMBL/GenBank/DDBJ whole genome shotgun (WGS) entry which is preliminary data.</text>
</comment>
<organism evidence="2 3">
    <name type="scientific">Microbacterium profundi</name>
    <dbReference type="NCBI Taxonomy" id="450380"/>
    <lineage>
        <taxon>Bacteria</taxon>
        <taxon>Bacillati</taxon>
        <taxon>Actinomycetota</taxon>
        <taxon>Actinomycetes</taxon>
        <taxon>Micrococcales</taxon>
        <taxon>Microbacteriaceae</taxon>
        <taxon>Microbacterium</taxon>
    </lineage>
</organism>
<dbReference type="InterPro" id="IPR005135">
    <property type="entry name" value="Endo/exonuclease/phosphatase"/>
</dbReference>
<sequence>MTAVPAVAAPPDRAPSDSDLRFATFNASLNRGTEGALVADLAAPGNPQADAVAEIIQRSNPDVLLINEFDYDAGGEALRLFQENYLSVPHDDAKPVEYAYRYSAPVNTGVPSGFDLNNDGAISGGDDAWGFGLFPGQYGMAVYSKYPIDQDAIRTFQNLVWADMPGALLPDDPTTAEPADFYSAEELARFPLSSKSHWDVPIEVSKNKTVHFLVSHPTPPTFDGAEDRNGRRNHDEIRLWADYIAGGKTASYIVDDQGGEGGLGRNELFVIAGDQNADPNDGDSTDGAIDQLLDSPRVNTASVPTSTGALEATELQGGINLEHVGDPAQDTADFSEPPGNVRVDYVLPSRQIRILDSGVFWPASDDPLSRLTGVYPFPSSDHRLVWSDVDVPGGGQR</sequence>
<accession>A0ABV3LDU6</accession>
<dbReference type="SUPFAM" id="SSF56219">
    <property type="entry name" value="DNase I-like"/>
    <property type="match status" value="1"/>
</dbReference>
<evidence type="ECO:0000313" key="2">
    <source>
        <dbReference type="EMBL" id="MEW1974008.1"/>
    </source>
</evidence>
<gene>
    <name evidence="2" type="ORF">AB0301_02835</name>
</gene>
<keyword evidence="2" id="KW-0540">Nuclease</keyword>
<dbReference type="InterPro" id="IPR036691">
    <property type="entry name" value="Endo/exonu/phosph_ase_sf"/>
</dbReference>
<protein>
    <submittedName>
        <fullName evidence="2">Endonuclease/exonuclease/phosphatase family protein</fullName>
    </submittedName>
</protein>
<dbReference type="Pfam" id="PF03372">
    <property type="entry name" value="Exo_endo_phos"/>
    <property type="match status" value="1"/>
</dbReference>
<dbReference type="GO" id="GO:0004519">
    <property type="term" value="F:endonuclease activity"/>
    <property type="evidence" value="ECO:0007669"/>
    <property type="project" value="UniProtKB-KW"/>
</dbReference>
<dbReference type="Proteomes" id="UP001553715">
    <property type="component" value="Unassembled WGS sequence"/>
</dbReference>
<keyword evidence="3" id="KW-1185">Reference proteome</keyword>
<dbReference type="Gene3D" id="3.60.10.10">
    <property type="entry name" value="Endonuclease/exonuclease/phosphatase"/>
    <property type="match status" value="1"/>
</dbReference>
<keyword evidence="2" id="KW-0255">Endonuclease</keyword>
<dbReference type="EMBL" id="JBFBMH010000002">
    <property type="protein sequence ID" value="MEW1974008.1"/>
    <property type="molecule type" value="Genomic_DNA"/>
</dbReference>
<name>A0ABV3LDU6_9MICO</name>
<proteinExistence type="predicted"/>